<dbReference type="InterPro" id="IPR020471">
    <property type="entry name" value="AKR"/>
</dbReference>
<evidence type="ECO:0000259" key="7">
    <source>
        <dbReference type="Pfam" id="PF00248"/>
    </source>
</evidence>
<dbReference type="PROSITE" id="PS00062">
    <property type="entry name" value="ALDOKETO_REDUCTASE_2"/>
    <property type="match status" value="1"/>
</dbReference>
<dbReference type="InterPro" id="IPR018170">
    <property type="entry name" value="Aldo/ket_reductase_CS"/>
</dbReference>
<dbReference type="Gene3D" id="3.20.20.100">
    <property type="entry name" value="NADP-dependent oxidoreductase domain"/>
    <property type="match status" value="1"/>
</dbReference>
<evidence type="ECO:0000256" key="2">
    <source>
        <dbReference type="ARBA" id="ARBA00022857"/>
    </source>
</evidence>
<dbReference type="EMBL" id="MF687581">
    <property type="protein sequence ID" value="ATJ44507.1"/>
    <property type="molecule type" value="mRNA"/>
</dbReference>
<dbReference type="PROSITE" id="PS00798">
    <property type="entry name" value="ALDOKETO_REDUCTASE_1"/>
    <property type="match status" value="1"/>
</dbReference>
<reference evidence="8" key="1">
    <citation type="journal article" date="2017" name="Insect Biochem. Mol. Biol.">
        <title>Expressional divergences of two desaturase genes determine the opposite ratios of two sex pheromone components in Helicoverpa armigera and Helicoverpa assulta.</title>
        <authorList>
            <person name="Li R.T."/>
            <person name="Ning C."/>
            <person name="Huang L.Q."/>
            <person name="Dong J.F."/>
            <person name="Li X."/>
            <person name="Wang C.Z."/>
        </authorList>
    </citation>
    <scope>NUCLEOTIDE SEQUENCE</scope>
</reference>
<dbReference type="FunFam" id="3.20.20.100:FF:000006">
    <property type="entry name" value="Aldo-keto reductase family 1 member A1"/>
    <property type="match status" value="1"/>
</dbReference>
<evidence type="ECO:0000256" key="5">
    <source>
        <dbReference type="PIRSR" id="PIRSR000097-2"/>
    </source>
</evidence>
<evidence type="ECO:0000256" key="6">
    <source>
        <dbReference type="PIRSR" id="PIRSR000097-3"/>
    </source>
</evidence>
<accession>A0A291P0S6</accession>
<dbReference type="PANTHER" id="PTHR11732">
    <property type="entry name" value="ALDO/KETO REDUCTASE"/>
    <property type="match status" value="1"/>
</dbReference>
<sequence length="320" mass="35951">MAAKIPTVKFNNGLSCPILGLGTWQSNPGEVTRAVGEAIDIGYRHIDCAHLYFNEKEVGEAIKEKINQGIVKREDLFITSKIWNTYHRPDLVEKAVKISLSDLGLDYLDLYLIHWPMAYKEGSDPFPSDANGKVIYSDVDYVDTWRAMEKLVEKGLVKSIGVSNFNSVQLTRILNAATIKPVTNQVECHPYLNQSKLFNFCVERGVTLTAYSPLGSPQRPWAQPGDPSLLEDPKVLAIAKRLNKSPAQVLIRYQIDRGIIVIPKSVTKSRIAENFSVWDFTLTKEDIKSINSLDCNGRLIPQAEGREHKDHPFANPDIIF</sequence>
<protein>
    <submittedName>
        <fullName evidence="8">Aldehyde reductase 12</fullName>
    </submittedName>
</protein>
<dbReference type="SUPFAM" id="SSF51430">
    <property type="entry name" value="NAD(P)-linked oxidoreductase"/>
    <property type="match status" value="1"/>
</dbReference>
<feature type="site" description="Lowers pKa of active site Tyr" evidence="6">
    <location>
        <position position="81"/>
    </location>
</feature>
<dbReference type="Pfam" id="PF00248">
    <property type="entry name" value="Aldo_ket_red"/>
    <property type="match status" value="1"/>
</dbReference>
<evidence type="ECO:0000313" key="8">
    <source>
        <dbReference type="EMBL" id="ATJ44507.1"/>
    </source>
</evidence>
<feature type="domain" description="NADP-dependent oxidoreductase" evidence="7">
    <location>
        <begin position="19"/>
        <end position="293"/>
    </location>
</feature>
<evidence type="ECO:0000256" key="3">
    <source>
        <dbReference type="ARBA" id="ARBA00023002"/>
    </source>
</evidence>
<dbReference type="AlphaFoldDB" id="A0A291P0S6"/>
<evidence type="ECO:0000256" key="1">
    <source>
        <dbReference type="ARBA" id="ARBA00007905"/>
    </source>
</evidence>
<comment type="similarity">
    <text evidence="1">Belongs to the aldo/keto reductase family.</text>
</comment>
<dbReference type="InterPro" id="IPR023210">
    <property type="entry name" value="NADP_OxRdtase_dom"/>
</dbReference>
<reference evidence="8" key="2">
    <citation type="submission" date="2017-08" db="EMBL/GenBank/DDBJ databases">
        <authorList>
            <person name="de Groot N.N."/>
        </authorList>
    </citation>
    <scope>NUCLEOTIDE SEQUENCE</scope>
</reference>
<dbReference type="PIRSF" id="PIRSF000097">
    <property type="entry name" value="AKR"/>
    <property type="match status" value="1"/>
</dbReference>
<dbReference type="PROSITE" id="PS00063">
    <property type="entry name" value="ALDOKETO_REDUCTASE_3"/>
    <property type="match status" value="1"/>
</dbReference>
<keyword evidence="3" id="KW-0560">Oxidoreductase</keyword>
<dbReference type="PRINTS" id="PR00069">
    <property type="entry name" value="ALDKETRDTASE"/>
</dbReference>
<dbReference type="GO" id="GO:0016491">
    <property type="term" value="F:oxidoreductase activity"/>
    <property type="evidence" value="ECO:0007669"/>
    <property type="project" value="UniProtKB-KW"/>
</dbReference>
<keyword evidence="2" id="KW-0521">NADP</keyword>
<feature type="active site" description="Proton donor" evidence="4">
    <location>
        <position position="52"/>
    </location>
</feature>
<feature type="binding site" evidence="5">
    <location>
        <position position="114"/>
    </location>
    <ligand>
        <name>substrate</name>
    </ligand>
</feature>
<dbReference type="InterPro" id="IPR036812">
    <property type="entry name" value="NAD(P)_OxRdtase_dom_sf"/>
</dbReference>
<evidence type="ECO:0000256" key="4">
    <source>
        <dbReference type="PIRSR" id="PIRSR000097-1"/>
    </source>
</evidence>
<dbReference type="OrthoDB" id="416253at2759"/>
<name>A0A291P0S6_HELAM</name>
<organism evidence="8">
    <name type="scientific">Helicoverpa armigera</name>
    <name type="common">Cotton bollworm</name>
    <name type="synonym">Heliothis armigera</name>
    <dbReference type="NCBI Taxonomy" id="29058"/>
    <lineage>
        <taxon>Eukaryota</taxon>
        <taxon>Metazoa</taxon>
        <taxon>Ecdysozoa</taxon>
        <taxon>Arthropoda</taxon>
        <taxon>Hexapoda</taxon>
        <taxon>Insecta</taxon>
        <taxon>Pterygota</taxon>
        <taxon>Neoptera</taxon>
        <taxon>Endopterygota</taxon>
        <taxon>Lepidoptera</taxon>
        <taxon>Glossata</taxon>
        <taxon>Ditrysia</taxon>
        <taxon>Noctuoidea</taxon>
        <taxon>Noctuidae</taxon>
        <taxon>Heliothinae</taxon>
        <taxon>Helicoverpa</taxon>
    </lineage>
</organism>
<proteinExistence type="evidence at transcript level"/>